<dbReference type="SUPFAM" id="SSF53850">
    <property type="entry name" value="Periplasmic binding protein-like II"/>
    <property type="match status" value="1"/>
</dbReference>
<evidence type="ECO:0000313" key="2">
    <source>
        <dbReference type="Proteomes" id="UP001146067"/>
    </source>
</evidence>
<dbReference type="AlphaFoldDB" id="A0A9X3P894"/>
<organism evidence="1 2">
    <name type="scientific">Glycomyces luteolus</name>
    <dbReference type="NCBI Taxonomy" id="2670330"/>
    <lineage>
        <taxon>Bacteria</taxon>
        <taxon>Bacillati</taxon>
        <taxon>Actinomycetota</taxon>
        <taxon>Actinomycetes</taxon>
        <taxon>Glycomycetales</taxon>
        <taxon>Glycomycetaceae</taxon>
        <taxon>Glycomyces</taxon>
    </lineage>
</organism>
<comment type="caution">
    <text evidence="1">The sequence shown here is derived from an EMBL/GenBank/DDBJ whole genome shotgun (WGS) entry which is preliminary data.</text>
</comment>
<proteinExistence type="predicted"/>
<name>A0A9X3P894_9ACTN</name>
<dbReference type="Pfam" id="PF01547">
    <property type="entry name" value="SBP_bac_1"/>
    <property type="match status" value="1"/>
</dbReference>
<dbReference type="RefSeq" id="WP_270108522.1">
    <property type="nucleotide sequence ID" value="NZ_JAPZVP010000002.1"/>
</dbReference>
<sequence>MAPENEIDIKAAEQALGLKIKRIEVDTTKLTAMLASGTAPDLVRGLGAVETPYIVARDLALPLDDYFASSELLKEDDIDPINDVWRYDGSVQGQGPRYGLAKDYSQDAMFWYNTALLDAAGVAYPSDTEPVTFDQWLDMGKELTQKDGDTTTVYGLSAGGLGLFISLANMTATAGGSLFAEDLATVDFSSPEAQKALSWYLEYARARVGFSPVEPNADGWDWPPYQTSRLAMSWSGYWFGGAIAAEAALAETSRLAPAPTMGSERISACFGATGYWIPKASKNHDNAWKLFEWFMGGQPAKDRAVGGWGMPSLLSLRADLPTGTPAQEQALAVQEAEADYFKVLSFSPYVKVEALDAVLNQYLPDAINGDATAASLGDTLQTDMNALLAEGKELVK</sequence>
<reference evidence="1" key="1">
    <citation type="submission" date="2022-12" db="EMBL/GenBank/DDBJ databases">
        <title>Gycomyces niveus sp.nov.,a novel actinomycete isolated from soil in Shouguan.</title>
        <authorList>
            <person name="Yang X."/>
        </authorList>
    </citation>
    <scope>NUCLEOTIDE SEQUENCE</scope>
    <source>
        <strain evidence="1">NEAU-A15</strain>
    </source>
</reference>
<dbReference type="Proteomes" id="UP001146067">
    <property type="component" value="Unassembled WGS sequence"/>
</dbReference>
<keyword evidence="2" id="KW-1185">Reference proteome</keyword>
<accession>A0A9X3P894</accession>
<dbReference type="InterPro" id="IPR050490">
    <property type="entry name" value="Bact_solute-bd_prot1"/>
</dbReference>
<dbReference type="EMBL" id="JAPZVP010000002">
    <property type="protein sequence ID" value="MDA1358718.1"/>
    <property type="molecule type" value="Genomic_DNA"/>
</dbReference>
<dbReference type="PANTHER" id="PTHR43649">
    <property type="entry name" value="ARABINOSE-BINDING PROTEIN-RELATED"/>
    <property type="match status" value="1"/>
</dbReference>
<gene>
    <name evidence="1" type="ORF">O1R50_03735</name>
</gene>
<dbReference type="InterPro" id="IPR006059">
    <property type="entry name" value="SBP"/>
</dbReference>
<dbReference type="PANTHER" id="PTHR43649:SF12">
    <property type="entry name" value="DIACETYLCHITOBIOSE BINDING PROTEIN DASA"/>
    <property type="match status" value="1"/>
</dbReference>
<dbReference type="Gene3D" id="3.40.190.10">
    <property type="entry name" value="Periplasmic binding protein-like II"/>
    <property type="match status" value="1"/>
</dbReference>
<evidence type="ECO:0000313" key="1">
    <source>
        <dbReference type="EMBL" id="MDA1358718.1"/>
    </source>
</evidence>
<protein>
    <submittedName>
        <fullName evidence="1">Extracellular solute-binding protein</fullName>
    </submittedName>
</protein>